<proteinExistence type="predicted"/>
<evidence type="ECO:0000313" key="4">
    <source>
        <dbReference type="Proteomes" id="UP000290365"/>
    </source>
</evidence>
<dbReference type="InterPro" id="IPR011234">
    <property type="entry name" value="Fumarylacetoacetase-like_C"/>
</dbReference>
<dbReference type="Pfam" id="PF01557">
    <property type="entry name" value="FAA_hydrolase"/>
    <property type="match status" value="1"/>
</dbReference>
<dbReference type="AlphaFoldDB" id="A0A4P6JN38"/>
<evidence type="ECO:0000313" key="3">
    <source>
        <dbReference type="EMBL" id="QBD76685.1"/>
    </source>
</evidence>
<dbReference type="RefSeq" id="WP_129887701.1">
    <property type="nucleotide sequence ID" value="NZ_CP035758.1"/>
</dbReference>
<protein>
    <submittedName>
        <fullName evidence="3">2-keto-4-pentenoate hydratase</fullName>
    </submittedName>
</protein>
<dbReference type="InterPro" id="IPR036663">
    <property type="entry name" value="Fumarylacetoacetase_C_sf"/>
</dbReference>
<dbReference type="PANTHER" id="PTHR30143:SF0">
    <property type="entry name" value="2-KETO-4-PENTENOATE HYDRATASE"/>
    <property type="match status" value="1"/>
</dbReference>
<dbReference type="Proteomes" id="UP000290365">
    <property type="component" value="Chromosome"/>
</dbReference>
<keyword evidence="4" id="KW-1185">Reference proteome</keyword>
<name>A0A4P6JN38_KTERU</name>
<dbReference type="PANTHER" id="PTHR30143">
    <property type="entry name" value="ACID HYDRATASE"/>
    <property type="match status" value="1"/>
</dbReference>
<feature type="domain" description="Fumarylacetoacetase-like C-terminal" evidence="2">
    <location>
        <begin position="73"/>
        <end position="255"/>
    </location>
</feature>
<dbReference type="GO" id="GO:0008684">
    <property type="term" value="F:2-oxopent-4-enoate hydratase activity"/>
    <property type="evidence" value="ECO:0007669"/>
    <property type="project" value="TreeGrafter"/>
</dbReference>
<dbReference type="GO" id="GO:0005737">
    <property type="term" value="C:cytoplasm"/>
    <property type="evidence" value="ECO:0007669"/>
    <property type="project" value="TreeGrafter"/>
</dbReference>
<sequence>MDLPIQDLAMSLQRAERAQAPLQPFSEVYPALSSAQAYAIQQAWLSLKQAEGGSIVGRKIGLTSKAMQQQLGVDQPDYGFLLNTMVVQPGSTIALAELIQPRIEPEIAFWLAEDLRGPGITVEHVLRATRGVSASFELVDSRIANWRIKLVDTIADNASSARVIASEQIVALDGLDLSNIHVTLKCNGATVEEGVGSAVLGHPAAAVAWLANKLAEFEVSLLAGQLILPGAMCAAVSVASGDTFQASFSQLGDITLSFS</sequence>
<dbReference type="Gene3D" id="3.90.850.10">
    <property type="entry name" value="Fumarylacetoacetase-like, C-terminal domain"/>
    <property type="match status" value="1"/>
</dbReference>
<dbReference type="EMBL" id="CP035758">
    <property type="protein sequence ID" value="QBD76685.1"/>
    <property type="molecule type" value="Genomic_DNA"/>
</dbReference>
<organism evidence="3 4">
    <name type="scientific">Ktedonosporobacter rubrisoli</name>
    <dbReference type="NCBI Taxonomy" id="2509675"/>
    <lineage>
        <taxon>Bacteria</taxon>
        <taxon>Bacillati</taxon>
        <taxon>Chloroflexota</taxon>
        <taxon>Ktedonobacteria</taxon>
        <taxon>Ktedonobacterales</taxon>
        <taxon>Ktedonosporobacteraceae</taxon>
        <taxon>Ktedonosporobacter</taxon>
    </lineage>
</organism>
<accession>A0A4P6JN38</accession>
<keyword evidence="1" id="KW-0456">Lyase</keyword>
<dbReference type="SUPFAM" id="SSF56529">
    <property type="entry name" value="FAH"/>
    <property type="match status" value="1"/>
</dbReference>
<dbReference type="OrthoDB" id="9792137at2"/>
<evidence type="ECO:0000259" key="2">
    <source>
        <dbReference type="Pfam" id="PF01557"/>
    </source>
</evidence>
<dbReference type="InterPro" id="IPR050772">
    <property type="entry name" value="Hydratase-Decarb/MhpD_sf"/>
</dbReference>
<evidence type="ECO:0000256" key="1">
    <source>
        <dbReference type="ARBA" id="ARBA00023239"/>
    </source>
</evidence>
<reference evidence="3 4" key="1">
    <citation type="submission" date="2019-01" db="EMBL/GenBank/DDBJ databases">
        <title>Ktedonosporobacter rubrisoli SCAWS-G2.</title>
        <authorList>
            <person name="Huang Y."/>
            <person name="Yan B."/>
        </authorList>
    </citation>
    <scope>NUCLEOTIDE SEQUENCE [LARGE SCALE GENOMIC DNA]</scope>
    <source>
        <strain evidence="3 4">SCAWS-G2</strain>
    </source>
</reference>
<gene>
    <name evidence="3" type="ORF">EPA93_12000</name>
</gene>
<dbReference type="KEGG" id="kbs:EPA93_12000"/>